<dbReference type="CDD" id="cd00067">
    <property type="entry name" value="GAL4"/>
    <property type="match status" value="1"/>
</dbReference>
<protein>
    <recommendedName>
        <fullName evidence="7">Zn(2)-C6 fungal-type domain-containing protein</fullName>
    </recommendedName>
</protein>
<dbReference type="GO" id="GO:0008270">
    <property type="term" value="F:zinc ion binding"/>
    <property type="evidence" value="ECO:0007669"/>
    <property type="project" value="InterPro"/>
</dbReference>
<dbReference type="Gene3D" id="4.10.240.10">
    <property type="entry name" value="Zn(2)-C6 fungal-type DNA-binding domain"/>
    <property type="match status" value="1"/>
</dbReference>
<evidence type="ECO:0000256" key="6">
    <source>
        <dbReference type="SAM" id="MobiDB-lite"/>
    </source>
</evidence>
<feature type="region of interest" description="Disordered" evidence="6">
    <location>
        <begin position="1"/>
        <end position="27"/>
    </location>
</feature>
<dbReference type="GO" id="GO:0045944">
    <property type="term" value="P:positive regulation of transcription by RNA polymerase II"/>
    <property type="evidence" value="ECO:0007669"/>
    <property type="project" value="EnsemblFungi"/>
</dbReference>
<sequence length="914" mass="104706">MSSEANMNEYDLLDRSEATTGSGTLPEQFNYWQQGRTSRGEAVTVNQLPNVPKSSETINVATGRSHNLFETPMNQNVNSNSPIPNQPMVHKPTKITSGKKRVSKACDHCRKRKIKCDKVDPSTGKCSNCLKYNANCTFKRGRDNVLNNRRTSDDTTSSALSKGFALNNVMSPSFSGINDIRISSNLPQPSPMVGSRDTSTLSSRQEPHNPPAQEAGVVNISKNNNSESKDTNRIAASETLYSKMEKLDRKVSIVIDNMARFEWLLAKLIKKNDSSNSTPNKNSAKPNRKLYSTILLTQRKLEMVREKISPELSSDEFMEPINDILSISMKWYIVQIKSLMYSSSGIRYPLPPKEQARRLIENFHSTLMSSVTGIISLAESLDLVDRYYDKTARPLCYSELLLLNICLCSGASATNLLIGLDSHFLRKDRIQPSKEELHDIEYHMLLNAMFYYRKVSVICSGTASIQGLLLLSRYVEANFSTELSVDICSTAIRFSIDMHLNEKKSYVTLGMDEALRRSCLWWHCFSTDKSTSLKLSRPPLITEEDMDMFTDEGYFETIKNNILPRLLNSPEEEKKVTNLEEGLGVIANYCESLPFFISYYVTKLVRIESEIFSTCFSVRSTLDFSFDEILDKLVALIKDLNKWNDNLHSAMKLESYKQYLSLLYVQNIDGNAALLFEVACARILSCHFRYLYLVIVLSLFTLSFLLDNKESYQDSSYDIPALFGDFTSQYKTASIKMLTIFKTTNYQPHLYDEIMFHFLTGVFALFFYVSNSLGEVVKNNQELFSLVELLRTTHNHLIGDDQENLFIDNLKWNTSIYFYTFFLNHLITRMNQLEHFKGRLEFNRNPYSNMLDRIREHSIKLKNDSVERLFTTLKNSTTEFENSQPNESWNDQGEVSFNLESFLNPFHKNISKIF</sequence>
<dbReference type="EMBL" id="HE576754">
    <property type="protein sequence ID" value="CCC69468.1"/>
    <property type="molecule type" value="Genomic_DNA"/>
</dbReference>
<dbReference type="OrthoDB" id="2123952at2759"/>
<dbReference type="GO" id="GO:0006351">
    <property type="term" value="P:DNA-templated transcription"/>
    <property type="evidence" value="ECO:0007669"/>
    <property type="project" value="InterPro"/>
</dbReference>
<dbReference type="eggNOG" id="ENOG502QZJZ">
    <property type="taxonomic scope" value="Eukaryota"/>
</dbReference>
<dbReference type="GO" id="GO:0000981">
    <property type="term" value="F:DNA-binding transcription factor activity, RNA polymerase II-specific"/>
    <property type="evidence" value="ECO:0007669"/>
    <property type="project" value="InterPro"/>
</dbReference>
<dbReference type="InterPro" id="IPR001138">
    <property type="entry name" value="Zn2Cys6_DnaBD"/>
</dbReference>
<accession>G0VDA6</accession>
<dbReference type="RefSeq" id="XP_003675832.1">
    <property type="nucleotide sequence ID" value="XM_003675784.1"/>
</dbReference>
<dbReference type="STRING" id="1064592.G0VDA6"/>
<dbReference type="AlphaFoldDB" id="G0VDA6"/>
<comment type="subcellular location">
    <subcellularLocation>
        <location evidence="1">Nucleus</location>
    </subcellularLocation>
</comment>
<dbReference type="SUPFAM" id="SSF57701">
    <property type="entry name" value="Zn2/Cys6 DNA-binding domain"/>
    <property type="match status" value="1"/>
</dbReference>
<dbReference type="FunCoup" id="G0VDA6">
    <property type="interactions" value="413"/>
</dbReference>
<dbReference type="OMA" id="DNMARFE"/>
<name>G0VDA6_NAUCA</name>
<feature type="region of interest" description="Disordered" evidence="6">
    <location>
        <begin position="76"/>
        <end position="99"/>
    </location>
</feature>
<proteinExistence type="predicted"/>
<dbReference type="InterPro" id="IPR050987">
    <property type="entry name" value="AtrR-like"/>
</dbReference>
<evidence type="ECO:0000256" key="1">
    <source>
        <dbReference type="ARBA" id="ARBA00004123"/>
    </source>
</evidence>
<dbReference type="Proteomes" id="UP000001640">
    <property type="component" value="Chromosome 3"/>
</dbReference>
<organism evidence="8 9">
    <name type="scientific">Naumovozyma castellii</name>
    <name type="common">Yeast</name>
    <name type="synonym">Saccharomyces castellii</name>
    <dbReference type="NCBI Taxonomy" id="27288"/>
    <lineage>
        <taxon>Eukaryota</taxon>
        <taxon>Fungi</taxon>
        <taxon>Dikarya</taxon>
        <taxon>Ascomycota</taxon>
        <taxon>Saccharomycotina</taxon>
        <taxon>Saccharomycetes</taxon>
        <taxon>Saccharomycetales</taxon>
        <taxon>Saccharomycetaceae</taxon>
        <taxon>Naumovozyma</taxon>
    </lineage>
</organism>
<dbReference type="HOGENOM" id="CLU_008153_0_0_1"/>
<evidence type="ECO:0000313" key="8">
    <source>
        <dbReference type="EMBL" id="CCC69468.1"/>
    </source>
</evidence>
<dbReference type="InParanoid" id="G0VDA6"/>
<dbReference type="PANTHER" id="PTHR46910:SF3">
    <property type="entry name" value="HALOTOLERANCE PROTEIN 9-RELATED"/>
    <property type="match status" value="1"/>
</dbReference>
<dbReference type="SMART" id="SM00066">
    <property type="entry name" value="GAL4"/>
    <property type="match status" value="1"/>
</dbReference>
<evidence type="ECO:0000256" key="4">
    <source>
        <dbReference type="ARBA" id="ARBA00023125"/>
    </source>
</evidence>
<keyword evidence="2" id="KW-0479">Metal-binding</keyword>
<reference key="2">
    <citation type="submission" date="2011-08" db="EMBL/GenBank/DDBJ databases">
        <title>Genome sequence of Naumovozyma castellii.</title>
        <authorList>
            <person name="Gordon J.L."/>
            <person name="Armisen D."/>
            <person name="Proux-Wera E."/>
            <person name="OhEigeartaigh S.S."/>
            <person name="Byrne K.P."/>
            <person name="Wolfe K.H."/>
        </authorList>
    </citation>
    <scope>NUCLEOTIDE SEQUENCE</scope>
    <source>
        <strain>Type strain:CBS 4309</strain>
    </source>
</reference>
<evidence type="ECO:0000256" key="2">
    <source>
        <dbReference type="ARBA" id="ARBA00022723"/>
    </source>
</evidence>
<keyword evidence="4" id="KW-0238">DNA-binding</keyword>
<dbReference type="SMART" id="SM00906">
    <property type="entry name" value="Fungal_trans"/>
    <property type="match status" value="1"/>
</dbReference>
<dbReference type="GeneID" id="96903049"/>
<feature type="domain" description="Zn(2)-C6 fungal-type" evidence="7">
    <location>
        <begin position="105"/>
        <end position="138"/>
    </location>
</feature>
<keyword evidence="5" id="KW-0539">Nucleus</keyword>
<feature type="compositionally biased region" description="Polar residues" evidence="6">
    <location>
        <begin position="18"/>
        <end position="27"/>
    </location>
</feature>
<keyword evidence="9" id="KW-1185">Reference proteome</keyword>
<evidence type="ECO:0000259" key="7">
    <source>
        <dbReference type="PROSITE" id="PS50048"/>
    </source>
</evidence>
<dbReference type="PROSITE" id="PS00463">
    <property type="entry name" value="ZN2_CY6_FUNGAL_1"/>
    <property type="match status" value="1"/>
</dbReference>
<gene>
    <name evidence="8" type="primary">NCAS0C04780</name>
    <name evidence="8" type="ordered locus">NCAS_0C04780</name>
</gene>
<dbReference type="PANTHER" id="PTHR46910">
    <property type="entry name" value="TRANSCRIPTION FACTOR PDR1"/>
    <property type="match status" value="1"/>
</dbReference>
<evidence type="ECO:0000256" key="3">
    <source>
        <dbReference type="ARBA" id="ARBA00022833"/>
    </source>
</evidence>
<keyword evidence="3" id="KW-0862">Zinc</keyword>
<reference evidence="8 9" key="1">
    <citation type="journal article" date="2011" name="Proc. Natl. Acad. Sci. U.S.A.">
        <title>Evolutionary erosion of yeast sex chromosomes by mating-type switching accidents.</title>
        <authorList>
            <person name="Gordon J.L."/>
            <person name="Armisen D."/>
            <person name="Proux-Wera E."/>
            <person name="Oheigeartaigh S.S."/>
            <person name="Byrne K.P."/>
            <person name="Wolfe K.H."/>
        </authorList>
    </citation>
    <scope>NUCLEOTIDE SEQUENCE [LARGE SCALE GENOMIC DNA]</scope>
    <source>
        <strain evidence="9">ATCC 76901 / BCRC 22586 / CBS 4309 / NBRC 1992 / NRRL Y-12630</strain>
    </source>
</reference>
<dbReference type="GO" id="GO:0005634">
    <property type="term" value="C:nucleus"/>
    <property type="evidence" value="ECO:0007669"/>
    <property type="project" value="UniProtKB-SubCell"/>
</dbReference>
<dbReference type="InterPro" id="IPR036864">
    <property type="entry name" value="Zn2-C6_fun-type_DNA-bd_sf"/>
</dbReference>
<dbReference type="CDD" id="cd12148">
    <property type="entry name" value="fungal_TF_MHR"/>
    <property type="match status" value="1"/>
</dbReference>
<dbReference type="KEGG" id="ncs:NCAS_0C04780"/>
<dbReference type="PROSITE" id="PS50048">
    <property type="entry name" value="ZN2_CY6_FUNGAL_2"/>
    <property type="match status" value="1"/>
</dbReference>
<evidence type="ECO:0000313" key="9">
    <source>
        <dbReference type="Proteomes" id="UP000001640"/>
    </source>
</evidence>
<dbReference type="InterPro" id="IPR007219">
    <property type="entry name" value="XnlR_reg_dom"/>
</dbReference>
<feature type="region of interest" description="Disordered" evidence="6">
    <location>
        <begin position="180"/>
        <end position="231"/>
    </location>
</feature>
<dbReference type="GO" id="GO:0009651">
    <property type="term" value="P:response to salt stress"/>
    <property type="evidence" value="ECO:0007669"/>
    <property type="project" value="EnsemblFungi"/>
</dbReference>
<dbReference type="Pfam" id="PF04082">
    <property type="entry name" value="Fungal_trans"/>
    <property type="match status" value="1"/>
</dbReference>
<evidence type="ECO:0000256" key="5">
    <source>
        <dbReference type="ARBA" id="ARBA00023242"/>
    </source>
</evidence>
<dbReference type="Pfam" id="PF00172">
    <property type="entry name" value="Zn_clus"/>
    <property type="match status" value="1"/>
</dbReference>
<dbReference type="GO" id="GO:0003677">
    <property type="term" value="F:DNA binding"/>
    <property type="evidence" value="ECO:0007669"/>
    <property type="project" value="UniProtKB-KW"/>
</dbReference>